<keyword evidence="1" id="KW-1133">Transmembrane helix</keyword>
<dbReference type="InterPro" id="IPR009057">
    <property type="entry name" value="Homeodomain-like_sf"/>
</dbReference>
<sequence length="407" mass="45768">MVQTIVNILQALDEKVLIFKKKRRKNYRRTTWHRHELTKLRITDIQGIEKPLNMLNVTLERKGKTVVQFKQIWNWFQNRRYALRERGNKAPGNLKVTSMPCGLDPTNHMRNVLPPSAGAKSTHMTGSVMTPSHSGISGALYVFISIGFTRCGCLYILLIILLVPGVKSSGSDNSYLEFEAKSGMDGAWYDVQAFLAHRNLEIGDSEVQVRFVGFEVEEDEWINVKKHVRQRSLPCEASECVSVLAGDHVLLPGREIKLFTLTPLFLMHKEGDTMSEIVIVGSWCGTPTTSPRFDFHLSLLPSNLLTHLLWIFIPAGNRPLRKICRRPETDYRLQQLHMSQFLVPPDVKDPTLSTASATSVQPSSNAATVPTGSSTAQAISYVRPHLVAIFIELARVVEVKLGDQELL</sequence>
<dbReference type="SUPFAM" id="SSF46689">
    <property type="entry name" value="Homeodomain-like"/>
    <property type="match status" value="1"/>
</dbReference>
<evidence type="ECO:0000259" key="2">
    <source>
        <dbReference type="Pfam" id="PF16719"/>
    </source>
</evidence>
<dbReference type="AlphaFoldDB" id="A0ABC8JBE9"/>
<dbReference type="PANTHER" id="PTHR33827">
    <property type="entry name" value="PROTEIN SAWADEE HOMEODOMAIN HOMOLOG 2"/>
    <property type="match status" value="1"/>
</dbReference>
<keyword evidence="4" id="KW-1185">Reference proteome</keyword>
<dbReference type="InterPro" id="IPR036164">
    <property type="entry name" value="bL21-like_sf"/>
</dbReference>
<name>A0ABC8JBE9_ERUVS</name>
<dbReference type="EMBL" id="CAKOAT010091821">
    <property type="protein sequence ID" value="CAH8320287.1"/>
    <property type="molecule type" value="Genomic_DNA"/>
</dbReference>
<evidence type="ECO:0000313" key="3">
    <source>
        <dbReference type="EMBL" id="CAH8320287.1"/>
    </source>
</evidence>
<dbReference type="GO" id="GO:0005737">
    <property type="term" value="C:cytoplasm"/>
    <property type="evidence" value="ECO:0007669"/>
    <property type="project" value="UniProtKB-ARBA"/>
</dbReference>
<accession>A0ABC8JBE9</accession>
<dbReference type="PANTHER" id="PTHR33827:SF7">
    <property type="entry name" value="PROTEIN SAWADEE HOMEODOMAIN HOMOLOG 2"/>
    <property type="match status" value="1"/>
</dbReference>
<dbReference type="Pfam" id="PF16719">
    <property type="entry name" value="SAWADEE"/>
    <property type="match status" value="1"/>
</dbReference>
<organism evidence="3 4">
    <name type="scientific">Eruca vesicaria subsp. sativa</name>
    <name type="common">Garden rocket</name>
    <name type="synonym">Eruca sativa</name>
    <dbReference type="NCBI Taxonomy" id="29727"/>
    <lineage>
        <taxon>Eukaryota</taxon>
        <taxon>Viridiplantae</taxon>
        <taxon>Streptophyta</taxon>
        <taxon>Embryophyta</taxon>
        <taxon>Tracheophyta</taxon>
        <taxon>Spermatophyta</taxon>
        <taxon>Magnoliopsida</taxon>
        <taxon>eudicotyledons</taxon>
        <taxon>Gunneridae</taxon>
        <taxon>Pentapetalae</taxon>
        <taxon>rosids</taxon>
        <taxon>malvids</taxon>
        <taxon>Brassicales</taxon>
        <taxon>Brassicaceae</taxon>
        <taxon>Brassiceae</taxon>
        <taxon>Eruca</taxon>
    </lineage>
</organism>
<dbReference type="InterPro" id="IPR039276">
    <property type="entry name" value="SHH1/2"/>
</dbReference>
<keyword evidence="1" id="KW-0472">Membrane</keyword>
<evidence type="ECO:0000313" key="4">
    <source>
        <dbReference type="Proteomes" id="UP001642260"/>
    </source>
</evidence>
<dbReference type="Gene3D" id="2.40.50.40">
    <property type="match status" value="1"/>
</dbReference>
<feature type="transmembrane region" description="Helical" evidence="1">
    <location>
        <begin position="139"/>
        <end position="163"/>
    </location>
</feature>
<keyword evidence="1" id="KW-0812">Transmembrane</keyword>
<protein>
    <recommendedName>
        <fullName evidence="2">SAWADEE domain-containing protein</fullName>
    </recommendedName>
</protein>
<gene>
    <name evidence="3" type="ORF">ERUC_LOCUS8838</name>
</gene>
<dbReference type="Pfam" id="PF00829">
    <property type="entry name" value="Ribosomal_L21p"/>
    <property type="match status" value="1"/>
</dbReference>
<feature type="domain" description="SAWADEE" evidence="2">
    <location>
        <begin position="175"/>
        <end position="251"/>
    </location>
</feature>
<dbReference type="Proteomes" id="UP001642260">
    <property type="component" value="Unassembled WGS sequence"/>
</dbReference>
<dbReference type="SUPFAM" id="SSF141091">
    <property type="entry name" value="L21p-like"/>
    <property type="match status" value="1"/>
</dbReference>
<comment type="caution">
    <text evidence="3">The sequence shown here is derived from an EMBL/GenBank/DDBJ whole genome shotgun (WGS) entry which is preliminary data.</text>
</comment>
<dbReference type="InterPro" id="IPR032001">
    <property type="entry name" value="SAWADEE_dom"/>
</dbReference>
<reference evidence="3 4" key="1">
    <citation type="submission" date="2022-03" db="EMBL/GenBank/DDBJ databases">
        <authorList>
            <person name="Macdonald S."/>
            <person name="Ahmed S."/>
            <person name="Newling K."/>
        </authorList>
    </citation>
    <scope>NUCLEOTIDE SEQUENCE [LARGE SCALE GENOMIC DNA]</scope>
</reference>
<dbReference type="InterPro" id="IPR028909">
    <property type="entry name" value="bL21-like"/>
</dbReference>
<evidence type="ECO:0000256" key="1">
    <source>
        <dbReference type="SAM" id="Phobius"/>
    </source>
</evidence>
<proteinExistence type="predicted"/>